<feature type="domain" description="DUF112" evidence="2">
    <location>
        <begin position="21"/>
        <end position="435"/>
    </location>
</feature>
<feature type="transmembrane region" description="Helical" evidence="1">
    <location>
        <begin position="43"/>
        <end position="68"/>
    </location>
</feature>
<reference evidence="3" key="1">
    <citation type="journal article" date="2015" name="Proc. Natl. Acad. Sci. U.S.A.">
        <title>Bacterial clade with the ribosomal RNA operon on a small plasmid rather than the chromosome.</title>
        <authorList>
            <person name="Anda M."/>
            <person name="Ohtsubo Y."/>
            <person name="Okubo T."/>
            <person name="Sugawara M."/>
            <person name="Nagata Y."/>
            <person name="Tsuda M."/>
            <person name="Minamisawa K."/>
            <person name="Mitsui H."/>
        </authorList>
    </citation>
    <scope>NUCLEOTIDE SEQUENCE</scope>
    <source>
        <strain evidence="3">JCM 14755</strain>
    </source>
</reference>
<proteinExistence type="predicted"/>
<feature type="transmembrane region" description="Helical" evidence="1">
    <location>
        <begin position="107"/>
        <end position="130"/>
    </location>
</feature>
<dbReference type="OrthoDB" id="9806425at2"/>
<feature type="transmembrane region" description="Helical" evidence="1">
    <location>
        <begin position="255"/>
        <end position="276"/>
    </location>
</feature>
<feature type="transmembrane region" description="Helical" evidence="1">
    <location>
        <begin position="163"/>
        <end position="181"/>
    </location>
</feature>
<dbReference type="PANTHER" id="PTHR35342:SF5">
    <property type="entry name" value="TRICARBOXYLIC TRANSPORT PROTEIN"/>
    <property type="match status" value="1"/>
</dbReference>
<feature type="transmembrane region" description="Helical" evidence="1">
    <location>
        <begin position="136"/>
        <end position="156"/>
    </location>
</feature>
<protein>
    <recommendedName>
        <fullName evidence="2">DUF112 domain-containing protein</fullName>
    </recommendedName>
</protein>
<accession>A0A0P0Z0H9</accession>
<dbReference type="PANTHER" id="PTHR35342">
    <property type="entry name" value="TRICARBOXYLIC TRANSPORT PROTEIN"/>
    <property type="match status" value="1"/>
</dbReference>
<dbReference type="InterPro" id="IPR002823">
    <property type="entry name" value="DUF112_TM"/>
</dbReference>
<feature type="transmembrane region" description="Helical" evidence="1">
    <location>
        <begin position="12"/>
        <end position="31"/>
    </location>
</feature>
<sequence>MLDGFLLGLHSFTSLAVVAGLLGGVLVGYLVGALPGLSAGVGMALLIPFTFGLDPVVSVVMLVTLYMASEYSGAIPAILVNTPGEPSSAVTALDGYPMRLRGEAGQALTLSILGSAVGSVLSTILLVLTVSWMTKVALAFGPAEYFALAVLGLSLVSTLSGHSVIRGFVALLFGLLLTTIGTDPVDGIPRFAFNDGLLGGIPFIAALIGLFALSEVLVMLETTDEKPAPLKAMSGVLGQFSLLRPHGGNMVRSTLIGYILGVIPGAGATIASLTAYSVQRRISKSPETFGKGNPEGLVAAETANNACMPGALAPMLALGIPGKASTAVLVGALAIHGVQPGPLIFSQHPEVPYSIYVALLLGMPFMVALGLFGSRLWVKLTLIPRGVVAAMVCATCLLGTYAESNDIFSIWIAVAFGIIGYVLQKVEIEPAPIVLALVLGYMMESNFRRALVGSGDDYAVFATSPISLVCLILAVIVFVLPLIGSLMSRQPDTSQAGD</sequence>
<dbReference type="EMBL" id="LC066375">
    <property type="protein sequence ID" value="BAT27390.1"/>
    <property type="molecule type" value="Genomic_DNA"/>
</dbReference>
<feature type="transmembrane region" description="Helical" evidence="1">
    <location>
        <begin position="353"/>
        <end position="373"/>
    </location>
</feature>
<keyword evidence="1" id="KW-0472">Membrane</keyword>
<name>A0A0P0Z0H9_9HYPH</name>
<evidence type="ECO:0000259" key="2">
    <source>
        <dbReference type="Pfam" id="PF01970"/>
    </source>
</evidence>
<dbReference type="AlphaFoldDB" id="A0A0P0Z0H9"/>
<evidence type="ECO:0000313" key="3">
    <source>
        <dbReference type="EMBL" id="BAT27390.1"/>
    </source>
</evidence>
<feature type="transmembrane region" description="Helical" evidence="1">
    <location>
        <begin position="382"/>
        <end position="401"/>
    </location>
</feature>
<dbReference type="Pfam" id="PF01970">
    <property type="entry name" value="TctA"/>
    <property type="match status" value="1"/>
</dbReference>
<evidence type="ECO:0000256" key="1">
    <source>
        <dbReference type="SAM" id="Phobius"/>
    </source>
</evidence>
<keyword evidence="1" id="KW-1133">Transmembrane helix</keyword>
<feature type="transmembrane region" description="Helical" evidence="1">
    <location>
        <begin position="430"/>
        <end position="447"/>
    </location>
</feature>
<feature type="transmembrane region" description="Helical" evidence="1">
    <location>
        <begin position="201"/>
        <end position="220"/>
    </location>
</feature>
<organism evidence="3">
    <name type="scientific">Aureimonas frigidaquae</name>
    <dbReference type="NCBI Taxonomy" id="424757"/>
    <lineage>
        <taxon>Bacteria</taxon>
        <taxon>Pseudomonadati</taxon>
        <taxon>Pseudomonadota</taxon>
        <taxon>Alphaproteobacteria</taxon>
        <taxon>Hyphomicrobiales</taxon>
        <taxon>Aurantimonadaceae</taxon>
        <taxon>Aureimonas</taxon>
    </lineage>
</organism>
<dbReference type="RefSeq" id="WP_062228448.1">
    <property type="nucleotide sequence ID" value="NZ_BBWR01000012.1"/>
</dbReference>
<feature type="transmembrane region" description="Helical" evidence="1">
    <location>
        <begin position="407"/>
        <end position="423"/>
    </location>
</feature>
<feature type="transmembrane region" description="Helical" evidence="1">
    <location>
        <begin position="459"/>
        <end position="483"/>
    </location>
</feature>
<keyword evidence="1" id="KW-0812">Transmembrane</keyword>